<dbReference type="Proteomes" id="UP001243330">
    <property type="component" value="Unassembled WGS sequence"/>
</dbReference>
<proteinExistence type="predicted"/>
<gene>
    <name evidence="1" type="ORF">CCHR01_18113</name>
</gene>
<evidence type="ECO:0000313" key="2">
    <source>
        <dbReference type="Proteomes" id="UP001243330"/>
    </source>
</evidence>
<protein>
    <submittedName>
        <fullName evidence="1">Uncharacterized protein</fullName>
    </submittedName>
</protein>
<evidence type="ECO:0000313" key="1">
    <source>
        <dbReference type="EMBL" id="KAK1839272.1"/>
    </source>
</evidence>
<organism evidence="1 2">
    <name type="scientific">Colletotrichum chrysophilum</name>
    <dbReference type="NCBI Taxonomy" id="1836956"/>
    <lineage>
        <taxon>Eukaryota</taxon>
        <taxon>Fungi</taxon>
        <taxon>Dikarya</taxon>
        <taxon>Ascomycota</taxon>
        <taxon>Pezizomycotina</taxon>
        <taxon>Sordariomycetes</taxon>
        <taxon>Hypocreomycetidae</taxon>
        <taxon>Glomerellales</taxon>
        <taxon>Glomerellaceae</taxon>
        <taxon>Colletotrichum</taxon>
        <taxon>Colletotrichum gloeosporioides species complex</taxon>
    </lineage>
</organism>
<dbReference type="EMBL" id="JAQOWY010000696">
    <property type="protein sequence ID" value="KAK1839272.1"/>
    <property type="molecule type" value="Genomic_DNA"/>
</dbReference>
<accession>A0AAD9A322</accession>
<keyword evidence="2" id="KW-1185">Reference proteome</keyword>
<reference evidence="1" key="1">
    <citation type="submission" date="2023-01" db="EMBL/GenBank/DDBJ databases">
        <title>Colletotrichum chrysophilum M932 genome sequence.</title>
        <authorList>
            <person name="Baroncelli R."/>
        </authorList>
    </citation>
    <scope>NUCLEOTIDE SEQUENCE</scope>
    <source>
        <strain evidence="1">M932</strain>
    </source>
</reference>
<sequence length="39" mass="4333">MFRFLRFRPNVEAAQGAEGPDKSLRPCECYGLGGTIDDD</sequence>
<comment type="caution">
    <text evidence="1">The sequence shown here is derived from an EMBL/GenBank/DDBJ whole genome shotgun (WGS) entry which is preliminary data.</text>
</comment>
<name>A0AAD9A322_9PEZI</name>
<dbReference type="AlphaFoldDB" id="A0AAD9A322"/>